<keyword evidence="2 4" id="KW-0863">Zinc-finger</keyword>
<gene>
    <name evidence="9" type="ORF">PISL3812_01182</name>
</gene>
<feature type="zinc finger region" description="TRAF-type" evidence="4">
    <location>
        <begin position="181"/>
        <end position="235"/>
    </location>
</feature>
<evidence type="ECO:0000313" key="9">
    <source>
        <dbReference type="EMBL" id="CRG83826.1"/>
    </source>
</evidence>
<dbReference type="EMBL" id="CVMT01000001">
    <property type="protein sequence ID" value="CRG83826.1"/>
    <property type="molecule type" value="Genomic_DNA"/>
</dbReference>
<dbReference type="SUPFAM" id="SSF49599">
    <property type="entry name" value="TRAF domain-like"/>
    <property type="match status" value="2"/>
</dbReference>
<dbReference type="InterPro" id="IPR013083">
    <property type="entry name" value="Znf_RING/FYVE/PHD"/>
</dbReference>
<evidence type="ECO:0000256" key="3">
    <source>
        <dbReference type="ARBA" id="ARBA00022833"/>
    </source>
</evidence>
<evidence type="ECO:0000256" key="5">
    <source>
        <dbReference type="SAM" id="Coils"/>
    </source>
</evidence>
<dbReference type="SUPFAM" id="SSF57850">
    <property type="entry name" value="RING/U-box"/>
    <property type="match status" value="1"/>
</dbReference>
<feature type="region of interest" description="Disordered" evidence="6">
    <location>
        <begin position="404"/>
        <end position="457"/>
    </location>
</feature>
<keyword evidence="5" id="KW-0175">Coiled coil</keyword>
<keyword evidence="1 4" id="KW-0479">Metal-binding</keyword>
<feature type="compositionally biased region" description="Basic and acidic residues" evidence="6">
    <location>
        <begin position="446"/>
        <end position="457"/>
    </location>
</feature>
<evidence type="ECO:0000259" key="7">
    <source>
        <dbReference type="PROSITE" id="PS50089"/>
    </source>
</evidence>
<dbReference type="OMA" id="PLTTICG"/>
<feature type="domain" description="TRAF-type" evidence="8">
    <location>
        <begin position="181"/>
        <end position="235"/>
    </location>
</feature>
<feature type="coiled-coil region" evidence="5">
    <location>
        <begin position="251"/>
        <end position="285"/>
    </location>
</feature>
<evidence type="ECO:0000256" key="1">
    <source>
        <dbReference type="ARBA" id="ARBA00022723"/>
    </source>
</evidence>
<dbReference type="InterPro" id="IPR001841">
    <property type="entry name" value="Znf_RING"/>
</dbReference>
<dbReference type="PROSITE" id="PS50089">
    <property type="entry name" value="ZF_RING_2"/>
    <property type="match status" value="1"/>
</dbReference>
<sequence>MAMDIGELVSLMDLNGGAEEVVDLRALDYVSKYDEHLMCPICHCPFIRPLRLRCDHVFCQKCLNEAITSTTSDPHSFRCPSCRSHAHEIFSNVPRLLINMCDDIRVRCPYSGEGCKEIMPRGHVQLHVDKYCDSKLMDCPVSTCTQKTRKKNLSAEGKCMHTVLKCEACEEDIVEQDLEEHQNEHCPSLRTNCPDCDALLFVSAMEEHVETCPEAIHQCQASKYGCSAQLKRSELTVHERSCPLITMGPYIEAQNSRIDSLDMTIRQLRQRNEILEDGIANIRSTLVESAQLTPGSQTERQTPSGNESHPHPESGEAEQGDRSSNLSSSTTTMTYLLSLHESLREEVSRLSHAITDLDARASMAILNESMRIKEDMAHTSAAINTIRMQIHWLLNPRLQQSHRFASAATTTSSSTGAGQGAGTAAGPSSGPAARFAYDGEGMPPRRLSDGGREGTKL</sequence>
<dbReference type="Pfam" id="PF13445">
    <property type="entry name" value="zf-RING_UBOX"/>
    <property type="match status" value="1"/>
</dbReference>
<dbReference type="InterPro" id="IPR017907">
    <property type="entry name" value="Znf_RING_CS"/>
</dbReference>
<feature type="compositionally biased region" description="Low complexity" evidence="6">
    <location>
        <begin position="405"/>
        <end position="416"/>
    </location>
</feature>
<protein>
    <submittedName>
        <fullName evidence="9">TNF receptor-associated factor 5</fullName>
    </submittedName>
</protein>
<evidence type="ECO:0000256" key="4">
    <source>
        <dbReference type="PROSITE-ProRule" id="PRU00207"/>
    </source>
</evidence>
<dbReference type="SMART" id="SM00184">
    <property type="entry name" value="RING"/>
    <property type="match status" value="1"/>
</dbReference>
<keyword evidence="10" id="KW-1185">Reference proteome</keyword>
<dbReference type="InterPro" id="IPR001293">
    <property type="entry name" value="Znf_TRAF"/>
</dbReference>
<dbReference type="InterPro" id="IPR027370">
    <property type="entry name" value="Znf-RING_euk"/>
</dbReference>
<dbReference type="Gene3D" id="3.30.40.10">
    <property type="entry name" value="Zinc/RING finger domain, C3HC4 (zinc finger)"/>
    <property type="match status" value="3"/>
</dbReference>
<reference evidence="9 10" key="1">
    <citation type="submission" date="2015-04" db="EMBL/GenBank/DDBJ databases">
        <authorList>
            <person name="Syromyatnikov M.Y."/>
            <person name="Popov V.N."/>
        </authorList>
    </citation>
    <scope>NUCLEOTIDE SEQUENCE [LARGE SCALE GENOMIC DNA]</scope>
    <source>
        <strain evidence="9">WF-38-12</strain>
    </source>
</reference>
<dbReference type="GO" id="GO:0008270">
    <property type="term" value="F:zinc ion binding"/>
    <property type="evidence" value="ECO:0007669"/>
    <property type="project" value="UniProtKB-KW"/>
</dbReference>
<evidence type="ECO:0000313" key="10">
    <source>
        <dbReference type="Proteomes" id="UP000054383"/>
    </source>
</evidence>
<evidence type="ECO:0000256" key="6">
    <source>
        <dbReference type="SAM" id="MobiDB-lite"/>
    </source>
</evidence>
<dbReference type="Proteomes" id="UP000054383">
    <property type="component" value="Unassembled WGS sequence"/>
</dbReference>
<keyword evidence="3 4" id="KW-0862">Zinc</keyword>
<proteinExistence type="predicted"/>
<feature type="domain" description="RING-type" evidence="7">
    <location>
        <begin position="39"/>
        <end position="83"/>
    </location>
</feature>
<dbReference type="PROSITE" id="PS50145">
    <property type="entry name" value="ZF_TRAF"/>
    <property type="match status" value="1"/>
</dbReference>
<dbReference type="PROSITE" id="PS00518">
    <property type="entry name" value="ZF_RING_1"/>
    <property type="match status" value="1"/>
</dbReference>
<evidence type="ECO:0000259" key="8">
    <source>
        <dbReference type="PROSITE" id="PS50145"/>
    </source>
</evidence>
<accession>A0A0U1LN38</accession>
<keyword evidence="9" id="KW-0675">Receptor</keyword>
<feature type="compositionally biased region" description="Polar residues" evidence="6">
    <location>
        <begin position="288"/>
        <end position="307"/>
    </location>
</feature>
<dbReference type="PANTHER" id="PTHR10131">
    <property type="entry name" value="TNF RECEPTOR ASSOCIATED FACTOR"/>
    <property type="match status" value="1"/>
</dbReference>
<dbReference type="PANTHER" id="PTHR10131:SF94">
    <property type="entry name" value="TNF RECEPTOR-ASSOCIATED FACTOR 4"/>
    <property type="match status" value="1"/>
</dbReference>
<dbReference type="AlphaFoldDB" id="A0A0U1LN38"/>
<dbReference type="STRING" id="28573.A0A0U1LN38"/>
<name>A0A0U1LN38_TALIS</name>
<dbReference type="OrthoDB" id="1630758at2759"/>
<feature type="compositionally biased region" description="Low complexity" evidence="6">
    <location>
        <begin position="424"/>
        <end position="433"/>
    </location>
</feature>
<organism evidence="9 10">
    <name type="scientific">Talaromyces islandicus</name>
    <name type="common">Penicillium islandicum</name>
    <dbReference type="NCBI Taxonomy" id="28573"/>
    <lineage>
        <taxon>Eukaryota</taxon>
        <taxon>Fungi</taxon>
        <taxon>Dikarya</taxon>
        <taxon>Ascomycota</taxon>
        <taxon>Pezizomycotina</taxon>
        <taxon>Eurotiomycetes</taxon>
        <taxon>Eurotiomycetidae</taxon>
        <taxon>Eurotiales</taxon>
        <taxon>Trichocomaceae</taxon>
        <taxon>Talaromyces</taxon>
        <taxon>Talaromyces sect. Islandici</taxon>
    </lineage>
</organism>
<evidence type="ECO:0000256" key="2">
    <source>
        <dbReference type="ARBA" id="ARBA00022771"/>
    </source>
</evidence>
<feature type="region of interest" description="Disordered" evidence="6">
    <location>
        <begin position="288"/>
        <end position="328"/>
    </location>
</feature>
<dbReference type="Pfam" id="PF02176">
    <property type="entry name" value="zf-TRAF"/>
    <property type="match status" value="1"/>
</dbReference>